<reference evidence="2 3" key="1">
    <citation type="submission" date="2020-06" db="EMBL/GenBank/DDBJ databases">
        <title>Transcriptomic and genomic resources for Thalictrum thalictroides and T. hernandezii: Facilitating candidate gene discovery in an emerging model plant lineage.</title>
        <authorList>
            <person name="Arias T."/>
            <person name="Riano-Pachon D.M."/>
            <person name="Di Stilio V.S."/>
        </authorList>
    </citation>
    <scope>NUCLEOTIDE SEQUENCE [LARGE SCALE GENOMIC DNA]</scope>
    <source>
        <strain evidence="3">cv. WT478/WT964</strain>
        <tissue evidence="2">Leaves</tissue>
    </source>
</reference>
<feature type="compositionally biased region" description="Basic and acidic residues" evidence="1">
    <location>
        <begin position="30"/>
        <end position="39"/>
    </location>
</feature>
<sequence length="307" mass="33614">MPSGAKRRKAAKKKMEKIVHEQEQGNGDSSKSHDEKDSDSGSVSSPTTSHENQNPLRRDVDDDEEEKFEQSKGFSASGVESAESKEVFIEKSQSGGEGEKVEEINWDLNQNDDDVDQVVTKEVDSESRVINIEPVKDSKFGDSFGSSSNGKTQVVEKKIELQPEQIEELSESKEGAKTDVHVVETLIEVEPTLEVVPIVKEVVHDDPVKQVVYQSERAIHASDEHLAVPIAESSVIDSPSKDRAEKMLPLSNGASVETSNGSEHPTEAHTPENSNSQKELAPVLPIARPTSWKSCCGLFDVLVGSNR</sequence>
<feature type="compositionally biased region" description="Basic residues" evidence="1">
    <location>
        <begin position="1"/>
        <end position="15"/>
    </location>
</feature>
<proteinExistence type="predicted"/>
<accession>A0A7J6WUQ3</accession>
<dbReference type="PANTHER" id="PTHR37187">
    <property type="entry name" value="EXPRESSED PROTEIN"/>
    <property type="match status" value="1"/>
</dbReference>
<dbReference type="EMBL" id="JABWDY010009797">
    <property type="protein sequence ID" value="KAF5201154.1"/>
    <property type="molecule type" value="Genomic_DNA"/>
</dbReference>
<organism evidence="2 3">
    <name type="scientific">Thalictrum thalictroides</name>
    <name type="common">Rue-anemone</name>
    <name type="synonym">Anemone thalictroides</name>
    <dbReference type="NCBI Taxonomy" id="46969"/>
    <lineage>
        <taxon>Eukaryota</taxon>
        <taxon>Viridiplantae</taxon>
        <taxon>Streptophyta</taxon>
        <taxon>Embryophyta</taxon>
        <taxon>Tracheophyta</taxon>
        <taxon>Spermatophyta</taxon>
        <taxon>Magnoliopsida</taxon>
        <taxon>Ranunculales</taxon>
        <taxon>Ranunculaceae</taxon>
        <taxon>Thalictroideae</taxon>
        <taxon>Thalictrum</taxon>
    </lineage>
</organism>
<dbReference type="PANTHER" id="PTHR37187:SF7">
    <property type="entry name" value="EXPRESSED PROTEIN"/>
    <property type="match status" value="1"/>
</dbReference>
<evidence type="ECO:0000313" key="3">
    <source>
        <dbReference type="Proteomes" id="UP000554482"/>
    </source>
</evidence>
<dbReference type="Proteomes" id="UP000554482">
    <property type="component" value="Unassembled WGS sequence"/>
</dbReference>
<dbReference type="AlphaFoldDB" id="A0A7J6WUQ3"/>
<protein>
    <submittedName>
        <fullName evidence="2">Uncharacterized protein</fullName>
    </submittedName>
</protein>
<feature type="region of interest" description="Disordered" evidence="1">
    <location>
        <begin position="137"/>
        <end position="157"/>
    </location>
</feature>
<feature type="compositionally biased region" description="Polar residues" evidence="1">
    <location>
        <begin position="252"/>
        <end position="263"/>
    </location>
</feature>
<evidence type="ECO:0000256" key="1">
    <source>
        <dbReference type="SAM" id="MobiDB-lite"/>
    </source>
</evidence>
<evidence type="ECO:0000313" key="2">
    <source>
        <dbReference type="EMBL" id="KAF5201154.1"/>
    </source>
</evidence>
<keyword evidence="3" id="KW-1185">Reference proteome</keyword>
<dbReference type="OrthoDB" id="1926326at2759"/>
<comment type="caution">
    <text evidence="2">The sequence shown here is derived from an EMBL/GenBank/DDBJ whole genome shotgun (WGS) entry which is preliminary data.</text>
</comment>
<feature type="region of interest" description="Disordered" evidence="1">
    <location>
        <begin position="252"/>
        <end position="282"/>
    </location>
</feature>
<feature type="compositionally biased region" description="Low complexity" evidence="1">
    <location>
        <begin position="40"/>
        <end position="49"/>
    </location>
</feature>
<feature type="region of interest" description="Disordered" evidence="1">
    <location>
        <begin position="1"/>
        <end position="100"/>
    </location>
</feature>
<name>A0A7J6WUQ3_THATH</name>
<gene>
    <name evidence="2" type="ORF">FRX31_009259</name>
</gene>